<feature type="transmembrane region" description="Helical" evidence="1">
    <location>
        <begin position="114"/>
        <end position="137"/>
    </location>
</feature>
<accession>A0ABS4Z4H1</accession>
<evidence type="ECO:0000256" key="1">
    <source>
        <dbReference type="SAM" id="Phobius"/>
    </source>
</evidence>
<feature type="transmembrane region" description="Helical" evidence="1">
    <location>
        <begin position="186"/>
        <end position="207"/>
    </location>
</feature>
<dbReference type="EMBL" id="JAGIOB010000001">
    <property type="protein sequence ID" value="MBP2415894.1"/>
    <property type="molecule type" value="Genomic_DNA"/>
</dbReference>
<gene>
    <name evidence="2" type="ORF">JOF54_000816</name>
</gene>
<proteinExistence type="predicted"/>
<dbReference type="PANTHER" id="PTHR36844:SF1">
    <property type="entry name" value="PROTEASE PRSW"/>
    <property type="match status" value="1"/>
</dbReference>
<feature type="transmembrane region" description="Helical" evidence="1">
    <location>
        <begin position="50"/>
        <end position="71"/>
    </location>
</feature>
<comment type="caution">
    <text evidence="2">The sequence shown here is derived from an EMBL/GenBank/DDBJ whole genome shotgun (WGS) entry which is preliminary data.</text>
</comment>
<evidence type="ECO:0000313" key="2">
    <source>
        <dbReference type="EMBL" id="MBP2415894.1"/>
    </source>
</evidence>
<name>A0ABS4Z4H1_9ACTN</name>
<dbReference type="PANTHER" id="PTHR36844">
    <property type="entry name" value="PROTEASE PRSW"/>
    <property type="match status" value="1"/>
</dbReference>
<keyword evidence="1" id="KW-0812">Transmembrane</keyword>
<feature type="transmembrane region" description="Helical" evidence="1">
    <location>
        <begin position="83"/>
        <end position="102"/>
    </location>
</feature>
<feature type="transmembrane region" description="Helical" evidence="1">
    <location>
        <begin position="216"/>
        <end position="234"/>
    </location>
</feature>
<reference evidence="2 3" key="1">
    <citation type="submission" date="2021-03" db="EMBL/GenBank/DDBJ databases">
        <title>Sequencing the genomes of 1000 actinobacteria strains.</title>
        <authorList>
            <person name="Klenk H.-P."/>
        </authorList>
    </citation>
    <scope>NUCLEOTIDE SEQUENCE [LARGE SCALE GENOMIC DNA]</scope>
    <source>
        <strain evidence="2 3">DSM 12936</strain>
    </source>
</reference>
<protein>
    <submittedName>
        <fullName evidence="2">RsiW-degrading membrane proteinase PrsW (M82 family)</fullName>
    </submittedName>
</protein>
<feature type="transmembrane region" description="Helical" evidence="1">
    <location>
        <begin position="24"/>
        <end position="44"/>
    </location>
</feature>
<sequence>MTTASLPAPSPAAPRPGRLRRLGWLWVLLAGALAYLLVLRTLVATENLNFVPSLILLGSIVVPASVLVFAASSGRQVLVPPGLIALVAVLGGVVGTVAAGTLEYDALHRLGALPMIMVGLIEESAKLVVPLVVLLVTRYRDPRAGVIVGVASGMGFATLETMGYGFNALLRSGSLVSVEQTLLLRALLSPAGHVAWTGLTVAALWAVASDPRKGRAVARLVGVFVAAVLLHAAWDGLDNLWVHLVVGGGSFAALLVVIHRAHRGPKPA</sequence>
<dbReference type="Pfam" id="PF13367">
    <property type="entry name" value="PrsW-protease"/>
    <property type="match status" value="1"/>
</dbReference>
<dbReference type="InterPro" id="IPR026898">
    <property type="entry name" value="PrsW"/>
</dbReference>
<keyword evidence="1" id="KW-1133">Transmembrane helix</keyword>
<evidence type="ECO:0000313" key="3">
    <source>
        <dbReference type="Proteomes" id="UP000758168"/>
    </source>
</evidence>
<dbReference type="Proteomes" id="UP000758168">
    <property type="component" value="Unassembled WGS sequence"/>
</dbReference>
<keyword evidence="3" id="KW-1185">Reference proteome</keyword>
<feature type="transmembrane region" description="Helical" evidence="1">
    <location>
        <begin position="240"/>
        <end position="258"/>
    </location>
</feature>
<dbReference type="RefSeq" id="WP_210053208.1">
    <property type="nucleotide sequence ID" value="NZ_BAAAMH010000021.1"/>
</dbReference>
<feature type="transmembrane region" description="Helical" evidence="1">
    <location>
        <begin position="144"/>
        <end position="166"/>
    </location>
</feature>
<keyword evidence="1" id="KW-0472">Membrane</keyword>
<organism evidence="2 3">
    <name type="scientific">Microlunatus capsulatus</name>
    <dbReference type="NCBI Taxonomy" id="99117"/>
    <lineage>
        <taxon>Bacteria</taxon>
        <taxon>Bacillati</taxon>
        <taxon>Actinomycetota</taxon>
        <taxon>Actinomycetes</taxon>
        <taxon>Propionibacteriales</taxon>
        <taxon>Propionibacteriaceae</taxon>
        <taxon>Microlunatus</taxon>
    </lineage>
</organism>